<organism evidence="13">
    <name type="scientific">Encephalitozoon cuniculi</name>
    <name type="common">Microsporidian parasite</name>
    <dbReference type="NCBI Taxonomy" id="6035"/>
    <lineage>
        <taxon>Eukaryota</taxon>
        <taxon>Fungi</taxon>
        <taxon>Fungi incertae sedis</taxon>
        <taxon>Microsporidia</taxon>
        <taxon>Unikaryonidae</taxon>
        <taxon>Encephalitozoon</taxon>
    </lineage>
</organism>
<dbReference type="InterPro" id="IPR034136">
    <property type="entry name" value="TOPRIM_Topo6A/Spo11"/>
</dbReference>
<dbReference type="SUPFAM" id="SSF56726">
    <property type="entry name" value="DNA topoisomerase IV, alpha subunit"/>
    <property type="match status" value="1"/>
</dbReference>
<dbReference type="PRINTS" id="PR01550">
    <property type="entry name" value="TOP6AFAMILY"/>
</dbReference>
<feature type="active site" description="O-(5'-phospho-DNA)-tyrosine intermediate" evidence="10">
    <location>
        <position position="57"/>
    </location>
</feature>
<dbReference type="InterPro" id="IPR002815">
    <property type="entry name" value="Spo11/TopoVI_A"/>
</dbReference>
<dbReference type="Gene3D" id="3.40.1360.10">
    <property type="match status" value="1"/>
</dbReference>
<dbReference type="PANTHER" id="PTHR10848">
    <property type="entry name" value="MEIOTIC RECOMBINATION PROTEIN SPO11"/>
    <property type="match status" value="1"/>
</dbReference>
<name>M1K881_ENCCN</name>
<comment type="catalytic activity">
    <reaction evidence="1 10">
        <text>ATP-dependent breakage, passage and rejoining of double-stranded DNA.</text>
        <dbReference type="EC" id="5.6.2.2"/>
    </reaction>
</comment>
<dbReference type="InterPro" id="IPR036388">
    <property type="entry name" value="WH-like_DNA-bd_sf"/>
</dbReference>
<evidence type="ECO:0000256" key="10">
    <source>
        <dbReference type="PROSITE-ProRule" id="PRU01385"/>
    </source>
</evidence>
<keyword evidence="5" id="KW-0479">Metal-binding</keyword>
<keyword evidence="7 10" id="KW-0799">Topoisomerase</keyword>
<dbReference type="VEuPathDB" id="MicrosporidiaDB:AEWQ_041060"/>
<comment type="similarity">
    <text evidence="3 10">Belongs to the TOP6A family.</text>
</comment>
<evidence type="ECO:0000313" key="13">
    <source>
        <dbReference type="EMBL" id="AGE95260.1"/>
    </source>
</evidence>
<dbReference type="GO" id="GO:0046872">
    <property type="term" value="F:metal ion binding"/>
    <property type="evidence" value="ECO:0007669"/>
    <property type="project" value="UniProtKB-KW"/>
</dbReference>
<dbReference type="Pfam" id="PF04406">
    <property type="entry name" value="TP6A_N"/>
    <property type="match status" value="1"/>
</dbReference>
<evidence type="ECO:0000256" key="7">
    <source>
        <dbReference type="ARBA" id="ARBA00023029"/>
    </source>
</evidence>
<dbReference type="EMBL" id="KC513606">
    <property type="protein sequence ID" value="AGE95260.1"/>
    <property type="molecule type" value="Genomic_DNA"/>
</dbReference>
<dbReference type="GO" id="GO:0003677">
    <property type="term" value="F:DNA binding"/>
    <property type="evidence" value="ECO:0007669"/>
    <property type="project" value="UniProtKB-UniRule"/>
</dbReference>
<reference evidence="13" key="1">
    <citation type="journal article" date="2013" name="Eukaryot. Cell">
        <title>Extremely Reduced Levels of Heterozygosity in the Vertebrate Pathogen Encephalitozoon cuniculi.</title>
        <authorList>
            <person name="Selman M."/>
            <person name="Sak B."/>
            <person name="Kvac M."/>
            <person name="Farinelli L."/>
            <person name="Weiss L.M."/>
            <person name="Corradi N."/>
        </authorList>
    </citation>
    <scope>NUCLEOTIDE SEQUENCE</scope>
</reference>
<evidence type="ECO:0000256" key="1">
    <source>
        <dbReference type="ARBA" id="ARBA00000185"/>
    </source>
</evidence>
<keyword evidence="9 10" id="KW-0413">Isomerase</keyword>
<dbReference type="AlphaFoldDB" id="M1K881"/>
<evidence type="ECO:0000259" key="12">
    <source>
        <dbReference type="Pfam" id="PF21180"/>
    </source>
</evidence>
<dbReference type="VEuPathDB" id="MicrosporidiaDB:AEWR_041060"/>
<dbReference type="VEuPathDB" id="MicrosporidiaDB:ECU04_1110"/>
<dbReference type="EC" id="5.6.2.2" evidence="4"/>
<keyword evidence="6" id="KW-0460">Magnesium</keyword>
<evidence type="ECO:0000256" key="8">
    <source>
        <dbReference type="ARBA" id="ARBA00023125"/>
    </source>
</evidence>
<evidence type="ECO:0000256" key="4">
    <source>
        <dbReference type="ARBA" id="ARBA00012895"/>
    </source>
</evidence>
<dbReference type="InterPro" id="IPR013049">
    <property type="entry name" value="Spo11/TopoVI_A_N"/>
</dbReference>
<sequence length="303" mass="34749">MALAPTSSAISGSLRSSMLKLLMRLKSRTLATRLRLYEIIIEMQELGITRNEREIFYMDVNVFRTQSVVRRLVSSIASELQISKHDLGVRNTLKGIFIGRLGFVRHHGLGMVEMSSKGGCPQLIPDMSDIAEVLCDYKKTVVVEKDTVLQRIASEIEREKCLEEILFVCGKGYPCKNTVLLLKMIEHKTAVAGLFDLDPFGIHIFCIYKYGSKETPDIRVETIMRIGVCMEDVLEKNAYKDVFVRLNVHDLKMINRLVRFGELSADLLFLQKIDGKVEMEALFSKEPRRLRYFLFRMLERISS</sequence>
<dbReference type="InterPro" id="IPR036078">
    <property type="entry name" value="Spo11/TopoVI_A_sf"/>
</dbReference>
<proteinExistence type="inferred from homology"/>
<dbReference type="GO" id="GO:0000228">
    <property type="term" value="C:nuclear chromosome"/>
    <property type="evidence" value="ECO:0007669"/>
    <property type="project" value="TreeGrafter"/>
</dbReference>
<accession>M1K881</accession>
<dbReference type="Gene3D" id="1.10.10.10">
    <property type="entry name" value="Winged helix-like DNA-binding domain superfamily/Winged helix DNA-binding domain"/>
    <property type="match status" value="1"/>
</dbReference>
<evidence type="ECO:0000259" key="11">
    <source>
        <dbReference type="Pfam" id="PF04406"/>
    </source>
</evidence>
<dbReference type="PROSITE" id="PS52041">
    <property type="entry name" value="TOPO_IIB"/>
    <property type="match status" value="1"/>
</dbReference>
<evidence type="ECO:0000256" key="3">
    <source>
        <dbReference type="ARBA" id="ARBA00006559"/>
    </source>
</evidence>
<dbReference type="GO" id="GO:0003918">
    <property type="term" value="F:DNA topoisomerase type II (double strand cut, ATP-hydrolyzing) activity"/>
    <property type="evidence" value="ECO:0007669"/>
    <property type="project" value="UniProtKB-UniRule"/>
</dbReference>
<dbReference type="GO" id="GO:0042138">
    <property type="term" value="P:meiotic DNA double-strand break formation"/>
    <property type="evidence" value="ECO:0007669"/>
    <property type="project" value="TreeGrafter"/>
</dbReference>
<dbReference type="CDD" id="cd00223">
    <property type="entry name" value="TOPRIM_TopoIIB_SPO"/>
    <property type="match status" value="1"/>
</dbReference>
<dbReference type="VEuPathDB" id="MicrosporidiaDB:AEWD_041070"/>
<evidence type="ECO:0000256" key="2">
    <source>
        <dbReference type="ARBA" id="ARBA00001946"/>
    </source>
</evidence>
<evidence type="ECO:0000256" key="5">
    <source>
        <dbReference type="ARBA" id="ARBA00022723"/>
    </source>
</evidence>
<keyword evidence="8 10" id="KW-0238">DNA-binding</keyword>
<dbReference type="Pfam" id="PF21180">
    <property type="entry name" value="TOP6A-Spo11_Toprim"/>
    <property type="match status" value="1"/>
</dbReference>
<feature type="domain" description="Spo11/DNA topoisomerase VI subunit A N-terminal" evidence="11">
    <location>
        <begin position="28"/>
        <end position="89"/>
    </location>
</feature>
<dbReference type="PANTHER" id="PTHR10848:SF0">
    <property type="entry name" value="MEIOTIC RECOMBINATION PROTEIN SPO11"/>
    <property type="match status" value="1"/>
</dbReference>
<gene>
    <name evidence="13" type="ORF">ECU04_1110</name>
</gene>
<feature type="domain" description="Topoisomerase 6 subunit A/Spo11 TOPRIM" evidence="12">
    <location>
        <begin position="141"/>
        <end position="288"/>
    </location>
</feature>
<comment type="cofactor">
    <cofactor evidence="2">
        <name>Mg(2+)</name>
        <dbReference type="ChEBI" id="CHEBI:18420"/>
    </cofactor>
</comment>
<dbReference type="GO" id="GO:0000706">
    <property type="term" value="P:meiotic DNA double-strand break processing"/>
    <property type="evidence" value="ECO:0007669"/>
    <property type="project" value="TreeGrafter"/>
</dbReference>
<dbReference type="GO" id="GO:0005524">
    <property type="term" value="F:ATP binding"/>
    <property type="evidence" value="ECO:0007669"/>
    <property type="project" value="InterPro"/>
</dbReference>
<evidence type="ECO:0000256" key="9">
    <source>
        <dbReference type="ARBA" id="ARBA00023235"/>
    </source>
</evidence>
<evidence type="ECO:0000256" key="6">
    <source>
        <dbReference type="ARBA" id="ARBA00022842"/>
    </source>
</evidence>
<dbReference type="GO" id="GO:0007131">
    <property type="term" value="P:reciprocal meiotic recombination"/>
    <property type="evidence" value="ECO:0007669"/>
    <property type="project" value="TreeGrafter"/>
</dbReference>
<protein>
    <recommendedName>
        <fullName evidence="4">DNA topoisomerase (ATP-hydrolyzing)</fullName>
        <ecNumber evidence="4">5.6.2.2</ecNumber>
    </recommendedName>
</protein>